<gene>
    <name evidence="3" type="ORF">SM124_09315</name>
</gene>
<sequence length="1589" mass="178477">MQINNHLLNRSIPATDTPLELKQGEIYSAQIKERVSDTEAVIQIRGKEITARFDGAVPTGDRVAVQITGQQNQTVTLKTIESEVTTTRSPQSNEAKVFQSLGLSENDSLELKQAVKILFEKGAPLSKEVVNELKTFFDKADGTPEAKVDTVRALANKKLEVTQTHLRAVHEALNGKPLNEVLTSIAKEIDPNFEIKPVETSRVQTTNSQPSATPIETKQDETINKSVVSKENQLSNLVATVRKAIENEPDLQKAIAKVKEEIVNNPKIDRELAGKIEKVSLEAEKLQTIGKERLVQALKTAEEQLVKKEQQVSQPLPSAETKIAPTSENRTPSEVLKSLKEEVVGSPNLQKSLDKVYAELSKMTELPKETIAKVEKALQEARDLLRQGRVTAGKEVLSKVLAEVEVEANKPGFSNKPAIEVVKQVKEAVQQESKLQNAVDQVREQVVNNPKVDREVAQKIEKAVQEVIQLQQQGKEAAGRERLVQALVQAEVELNEVETKAQRTQPEPRPSEAVKQVKEVVQQEPKLQKAVEQVRDQIINNPKIDREIAQKIEKAVQEAVQLQQQGKEAAGRERLAHALSQAEVELNEVETKAQRTQPESRPSEAVKQVKEVVQQEPKLQKAVEQVRDQIINNPKIDREFVQKIEKAVQEATQLQRQGKEAVGRERLVQALAQAEVELNEVETKVHRNQNEPRPSEVVKQVKEVVQQEPKLQKAAEQVRDQIINNPKIDREVAQKIERAVQEAVQLQQQGKEAVGRERLVQALAQAEVELNEAETKAPRTQTELRPSEVVKQVREVVQQEPKLQKAVEQVREQIVNNPKVDREVAQKIEKAVQEAVQLQQQGKENAIRERLVQALSQAEVELSEAETKVQSTQTEPRPNEVVKQVKEAVQQEPKLQKAVEQVRDQIVNNPKVDREVAQKIERAVQEAIQLQQQGKELAGRERLVQALNQAEVELDSSRKGKQQSSENVTQGNNKTSEVNTSPKEAIKQLREQIQQEPSIKKVMQKVQEQLLNNKTMDSETIKNLNRLANQADQLDQAGRERLVKMLQQVELELKITEIKQTKVPDVQTTNQGTNSLNSQTQQPSNNSNMEEMSPIQAKPSETIKQALKMFQSEPNLEEALNLVRKEVSSNLNINLNHLSRAEEAINHAQQLKDKGREIAARQHINKELTELEQTLKSTEPQINSLQKADNGAQYDLNELLQPLQLQSKDILVTKVTQRLANATNEFSELKRDISRNLDSVQRLIDTYKKNAFPQAKQMLETTISKLDNAILKSDMMLFTDMRTEKQLLQASSQLADAKKLLAKGEFSEASKLVGQVKELIDKIIYKPTEQKIMHFVGKESLAMEGRSTSQQLLGQFEQAARGFVQQEPSARSMFEAVRSMGLNHDSELANSLVFKNGDQSQQEQNQQHQQNLKAILMKLQGEEAGTRVAQQAEQALNNLTGQQLLSKSDSSGTMQSMLLNLPMMLGGKPENIQVYVNSKNEGQQVDWENCSLYFLLETKRLGDVGIMLSSTDRNLSITIKNDKPGFKEKMEPIAGLAKEKLKEVGYNVGSINFTRMTPINSVPANETQPTNESKPQRPVFTEKGMDFKI</sequence>
<evidence type="ECO:0008006" key="5">
    <source>
        <dbReference type="Google" id="ProtNLM"/>
    </source>
</evidence>
<dbReference type="RefSeq" id="WP_322446233.1">
    <property type="nucleotide sequence ID" value="NZ_JAXOFX010000004.1"/>
</dbReference>
<feature type="coiled-coil region" evidence="1">
    <location>
        <begin position="1212"/>
        <end position="1250"/>
    </location>
</feature>
<accession>A0ABU5IXR8</accession>
<evidence type="ECO:0000313" key="4">
    <source>
        <dbReference type="Proteomes" id="UP001290455"/>
    </source>
</evidence>
<evidence type="ECO:0000256" key="1">
    <source>
        <dbReference type="SAM" id="Coils"/>
    </source>
</evidence>
<feature type="region of interest" description="Disordered" evidence="2">
    <location>
        <begin position="1559"/>
        <end position="1589"/>
    </location>
</feature>
<feature type="compositionally biased region" description="Low complexity" evidence="2">
    <location>
        <begin position="1074"/>
        <end position="1088"/>
    </location>
</feature>
<dbReference type="EMBL" id="JAXOFX010000004">
    <property type="protein sequence ID" value="MDZ5471945.1"/>
    <property type="molecule type" value="Genomic_DNA"/>
</dbReference>
<name>A0ABU5IXR8_9BACI</name>
<reference evidence="3 4" key="1">
    <citation type="submission" date="2023-11" db="EMBL/GenBank/DDBJ databases">
        <title>Bacillus jintuensis, isolated from a mudflat on the Beibu Gulf coast.</title>
        <authorList>
            <person name="Li M."/>
        </authorList>
    </citation>
    <scope>NUCLEOTIDE SEQUENCE [LARGE SCALE GENOMIC DNA]</scope>
    <source>
        <strain evidence="3 4">31A1R</strain>
    </source>
</reference>
<keyword evidence="1" id="KW-0175">Coiled coil</keyword>
<feature type="coiled-coil region" evidence="1">
    <location>
        <begin position="821"/>
        <end position="875"/>
    </location>
</feature>
<feature type="coiled-coil region" evidence="1">
    <location>
        <begin position="729"/>
        <end position="783"/>
    </location>
</feature>
<evidence type="ECO:0000313" key="3">
    <source>
        <dbReference type="EMBL" id="MDZ5471945.1"/>
    </source>
</evidence>
<protein>
    <recommendedName>
        <fullName evidence="5">Flagellar hook-length control protein-like C-terminal domain-containing protein</fullName>
    </recommendedName>
</protein>
<feature type="region of interest" description="Disordered" evidence="2">
    <location>
        <begin position="952"/>
        <end position="981"/>
    </location>
</feature>
<feature type="region of interest" description="Disordered" evidence="2">
    <location>
        <begin position="1065"/>
        <end position="1093"/>
    </location>
</feature>
<comment type="caution">
    <text evidence="3">The sequence shown here is derived from an EMBL/GenBank/DDBJ whole genome shotgun (WGS) entry which is preliminary data.</text>
</comment>
<feature type="compositionally biased region" description="Polar residues" evidence="2">
    <location>
        <begin position="962"/>
        <end position="981"/>
    </location>
</feature>
<proteinExistence type="predicted"/>
<organism evidence="3 4">
    <name type="scientific">Robertmurraya mangrovi</name>
    <dbReference type="NCBI Taxonomy" id="3098077"/>
    <lineage>
        <taxon>Bacteria</taxon>
        <taxon>Bacillati</taxon>
        <taxon>Bacillota</taxon>
        <taxon>Bacilli</taxon>
        <taxon>Bacillales</taxon>
        <taxon>Bacillaceae</taxon>
        <taxon>Robertmurraya</taxon>
    </lineage>
</organism>
<feature type="region of interest" description="Disordered" evidence="2">
    <location>
        <begin position="309"/>
        <end position="333"/>
    </location>
</feature>
<feature type="coiled-coil region" evidence="1">
    <location>
        <begin position="664"/>
        <end position="691"/>
    </location>
</feature>
<feature type="coiled-coil region" evidence="1">
    <location>
        <begin position="545"/>
        <end position="592"/>
    </location>
</feature>
<keyword evidence="4" id="KW-1185">Reference proteome</keyword>
<feature type="compositionally biased region" description="Polar residues" evidence="2">
    <location>
        <begin position="1559"/>
        <end position="1573"/>
    </location>
</feature>
<evidence type="ECO:0000256" key="2">
    <source>
        <dbReference type="SAM" id="MobiDB-lite"/>
    </source>
</evidence>
<dbReference type="Proteomes" id="UP001290455">
    <property type="component" value="Unassembled WGS sequence"/>
</dbReference>